<dbReference type="AlphaFoldDB" id="A0A7J6HGF1"/>
<organism evidence="2 3">
    <name type="scientific">Cannabis sativa</name>
    <name type="common">Hemp</name>
    <name type="synonym">Marijuana</name>
    <dbReference type="NCBI Taxonomy" id="3483"/>
    <lineage>
        <taxon>Eukaryota</taxon>
        <taxon>Viridiplantae</taxon>
        <taxon>Streptophyta</taxon>
        <taxon>Embryophyta</taxon>
        <taxon>Tracheophyta</taxon>
        <taxon>Spermatophyta</taxon>
        <taxon>Magnoliopsida</taxon>
        <taxon>eudicotyledons</taxon>
        <taxon>Gunneridae</taxon>
        <taxon>Pentapetalae</taxon>
        <taxon>rosids</taxon>
        <taxon>fabids</taxon>
        <taxon>Rosales</taxon>
        <taxon>Cannabaceae</taxon>
        <taxon>Cannabis</taxon>
    </lineage>
</organism>
<feature type="compositionally biased region" description="Basic and acidic residues" evidence="1">
    <location>
        <begin position="105"/>
        <end position="116"/>
    </location>
</feature>
<sequence length="131" mass="14862">MRIPEDILQFRTERQRNNLKRSWILILQILEQTSSFDSKRDPYSKGVDPELLKASLASRGRSTTNKKQEDPKKDHTLSEIKLEEPPTVVNQGSLAVDPAQPEQQSKGEKTLKDAVKPKHKRKKKQSSTGGS</sequence>
<comment type="caution">
    <text evidence="2">The sequence shown here is derived from an EMBL/GenBank/DDBJ whole genome shotgun (WGS) entry which is preliminary data.</text>
</comment>
<feature type="compositionally biased region" description="Basic and acidic residues" evidence="1">
    <location>
        <begin position="66"/>
        <end position="84"/>
    </location>
</feature>
<evidence type="ECO:0000313" key="3">
    <source>
        <dbReference type="Proteomes" id="UP000583929"/>
    </source>
</evidence>
<proteinExistence type="predicted"/>
<protein>
    <submittedName>
        <fullName evidence="2">Uncharacterized protein</fullName>
    </submittedName>
</protein>
<dbReference type="EMBL" id="JAATIQ010000045">
    <property type="protein sequence ID" value="KAF4394344.1"/>
    <property type="molecule type" value="Genomic_DNA"/>
</dbReference>
<feature type="compositionally biased region" description="Basic and acidic residues" evidence="1">
    <location>
        <begin position="37"/>
        <end position="51"/>
    </location>
</feature>
<reference evidence="2 3" key="1">
    <citation type="journal article" date="2020" name="bioRxiv">
        <title>Sequence and annotation of 42 cannabis genomes reveals extensive copy number variation in cannabinoid synthesis and pathogen resistance genes.</title>
        <authorList>
            <person name="Mckernan K.J."/>
            <person name="Helbert Y."/>
            <person name="Kane L.T."/>
            <person name="Ebling H."/>
            <person name="Zhang L."/>
            <person name="Liu B."/>
            <person name="Eaton Z."/>
            <person name="Mclaughlin S."/>
            <person name="Kingan S."/>
            <person name="Baybayan P."/>
            <person name="Concepcion G."/>
            <person name="Jordan M."/>
            <person name="Riva A."/>
            <person name="Barbazuk W."/>
            <person name="Harkins T."/>
        </authorList>
    </citation>
    <scope>NUCLEOTIDE SEQUENCE [LARGE SCALE GENOMIC DNA]</scope>
    <source>
        <strain evidence="3">cv. Jamaican Lion 4</strain>
        <tissue evidence="2">Leaf</tissue>
    </source>
</reference>
<accession>A0A7J6HGF1</accession>
<gene>
    <name evidence="2" type="ORF">G4B88_018494</name>
</gene>
<evidence type="ECO:0000256" key="1">
    <source>
        <dbReference type="SAM" id="MobiDB-lite"/>
    </source>
</evidence>
<evidence type="ECO:0000313" key="2">
    <source>
        <dbReference type="EMBL" id="KAF4394344.1"/>
    </source>
</evidence>
<name>A0A7J6HGF1_CANSA</name>
<dbReference type="Proteomes" id="UP000583929">
    <property type="component" value="Unassembled WGS sequence"/>
</dbReference>
<feature type="region of interest" description="Disordered" evidence="1">
    <location>
        <begin position="36"/>
        <end position="131"/>
    </location>
</feature>
<keyword evidence="3" id="KW-1185">Reference proteome</keyword>